<feature type="compositionally biased region" description="Basic and acidic residues" evidence="1">
    <location>
        <begin position="446"/>
        <end position="456"/>
    </location>
</feature>
<dbReference type="InterPro" id="IPR013087">
    <property type="entry name" value="Znf_C2H2_type"/>
</dbReference>
<feature type="region of interest" description="Disordered" evidence="1">
    <location>
        <begin position="910"/>
        <end position="1047"/>
    </location>
</feature>
<feature type="compositionally biased region" description="Polar residues" evidence="1">
    <location>
        <begin position="981"/>
        <end position="990"/>
    </location>
</feature>
<protein>
    <recommendedName>
        <fullName evidence="2">C2H2-type domain-containing protein</fullName>
    </recommendedName>
</protein>
<feature type="compositionally biased region" description="Low complexity" evidence="1">
    <location>
        <begin position="626"/>
        <end position="638"/>
    </location>
</feature>
<accession>A0A250XK00</accession>
<feature type="compositionally biased region" description="Basic and acidic residues" evidence="1">
    <location>
        <begin position="1014"/>
        <end position="1033"/>
    </location>
</feature>
<reference evidence="3 4" key="1">
    <citation type="submission" date="2017-08" db="EMBL/GenBank/DDBJ databases">
        <title>Acidophilic green algal genome provides insights into adaptation to an acidic environment.</title>
        <authorList>
            <person name="Hirooka S."/>
            <person name="Hirose Y."/>
            <person name="Kanesaki Y."/>
            <person name="Higuchi S."/>
            <person name="Fujiwara T."/>
            <person name="Onuma R."/>
            <person name="Era A."/>
            <person name="Ohbayashi R."/>
            <person name="Uzuka A."/>
            <person name="Nozaki H."/>
            <person name="Yoshikawa H."/>
            <person name="Miyagishima S.Y."/>
        </authorList>
    </citation>
    <scope>NUCLEOTIDE SEQUENCE [LARGE SCALE GENOMIC DNA]</scope>
    <source>
        <strain evidence="3 4">NIES-2499</strain>
    </source>
</reference>
<name>A0A250XK00_9CHLO</name>
<feature type="region of interest" description="Disordered" evidence="1">
    <location>
        <begin position="1059"/>
        <end position="1202"/>
    </location>
</feature>
<organism evidence="3 4">
    <name type="scientific">Chlamydomonas eustigma</name>
    <dbReference type="NCBI Taxonomy" id="1157962"/>
    <lineage>
        <taxon>Eukaryota</taxon>
        <taxon>Viridiplantae</taxon>
        <taxon>Chlorophyta</taxon>
        <taxon>core chlorophytes</taxon>
        <taxon>Chlorophyceae</taxon>
        <taxon>CS clade</taxon>
        <taxon>Chlamydomonadales</taxon>
        <taxon>Chlamydomonadaceae</taxon>
        <taxon>Chlamydomonas</taxon>
    </lineage>
</organism>
<dbReference type="PROSITE" id="PS00028">
    <property type="entry name" value="ZINC_FINGER_C2H2_1"/>
    <property type="match status" value="1"/>
</dbReference>
<evidence type="ECO:0000259" key="2">
    <source>
        <dbReference type="PROSITE" id="PS00028"/>
    </source>
</evidence>
<feature type="region of interest" description="Disordered" evidence="1">
    <location>
        <begin position="838"/>
        <end position="879"/>
    </location>
</feature>
<feature type="region of interest" description="Disordered" evidence="1">
    <location>
        <begin position="546"/>
        <end position="578"/>
    </location>
</feature>
<feature type="compositionally biased region" description="Polar residues" evidence="1">
    <location>
        <begin position="937"/>
        <end position="946"/>
    </location>
</feature>
<evidence type="ECO:0000313" key="3">
    <source>
        <dbReference type="EMBL" id="GAX83130.1"/>
    </source>
</evidence>
<feature type="region of interest" description="Disordered" evidence="1">
    <location>
        <begin position="224"/>
        <end position="332"/>
    </location>
</feature>
<dbReference type="STRING" id="1157962.A0A250XK00"/>
<feature type="region of interest" description="Disordered" evidence="1">
    <location>
        <begin position="619"/>
        <end position="638"/>
    </location>
</feature>
<dbReference type="SMART" id="SM00355">
    <property type="entry name" value="ZnF_C2H2"/>
    <property type="match status" value="2"/>
</dbReference>
<feature type="compositionally biased region" description="Basic and acidic residues" evidence="1">
    <location>
        <begin position="842"/>
        <end position="856"/>
    </location>
</feature>
<dbReference type="AlphaFoldDB" id="A0A250XK00"/>
<feature type="compositionally biased region" description="Basic and acidic residues" evidence="1">
    <location>
        <begin position="910"/>
        <end position="932"/>
    </location>
</feature>
<feature type="domain" description="C2H2-type" evidence="2">
    <location>
        <begin position="388"/>
        <end position="410"/>
    </location>
</feature>
<comment type="caution">
    <text evidence="3">The sequence shown here is derived from an EMBL/GenBank/DDBJ whole genome shotgun (WGS) entry which is preliminary data.</text>
</comment>
<feature type="compositionally biased region" description="Low complexity" evidence="1">
    <location>
        <begin position="284"/>
        <end position="310"/>
    </location>
</feature>
<gene>
    <name evidence="3" type="ORF">CEUSTIGMA_g10556.t1</name>
</gene>
<feature type="region of interest" description="Disordered" evidence="1">
    <location>
        <begin position="433"/>
        <end position="464"/>
    </location>
</feature>
<proteinExistence type="predicted"/>
<evidence type="ECO:0000256" key="1">
    <source>
        <dbReference type="SAM" id="MobiDB-lite"/>
    </source>
</evidence>
<keyword evidence="4" id="KW-1185">Reference proteome</keyword>
<evidence type="ECO:0000313" key="4">
    <source>
        <dbReference type="Proteomes" id="UP000232323"/>
    </source>
</evidence>
<feature type="compositionally biased region" description="Polar residues" evidence="1">
    <location>
        <begin position="1003"/>
        <end position="1013"/>
    </location>
</feature>
<feature type="compositionally biased region" description="Polar residues" evidence="1">
    <location>
        <begin position="959"/>
        <end position="968"/>
    </location>
</feature>
<dbReference type="OrthoDB" id="26525at2759"/>
<dbReference type="EMBL" id="BEGY01000092">
    <property type="protein sequence ID" value="GAX83130.1"/>
    <property type="molecule type" value="Genomic_DNA"/>
</dbReference>
<sequence>MMSASIPISEFLPICLKSIKDLVALQHGSVNVACPMAFYKRASGQVPACRTMLSRRGVRLMSQDLREHLMTSHHEDLKIIKNLVEDLFMMECEDPDHASSMPCPLKGCMHRVVLLMPTANVTTEAPIPEGDVVNVTSTATGKGNYLTGSTLTQKGHSQKHVPLPSTSLAMEFALHVVSEHLLELQALAALMDSLTLRAYTRNMCPFHILGPKACMGVHSTFASPPKMSDQAKQLQHPERKAISSASGTSGGTKVDTQTRENSDGVKQASPHLIHSSPTHPPSHTPSLSPTARLFLSSGRRSSTSSSQAGSEVGTRGHSTSHNHHSTPLAPSSNVAGVAENIALEGQVDWWDHLHLHLRDCVATVGDILTRCNEAAEAADDALSPRVFCDVSGCTVYFQNAIDLACHMFNHLKPKHPRLDESLSLLVLNGSSLKGKGSSEQQHSRRGRESYAEKKGDGGSSTGANLSCPFILTSEPGSRQADGDSRPCTFHTASQDVLEAHVLEEHSFDVQALSEALAQVGKYHHQTHTYVCPVRCVPLLPLSITSGHPPHGGGGGGTSTTHRPLHGHERDAGQHGNAFFDPHAENGNLCWSARELSRHLQVHHLLDHCVLAAFSGGLHQDGSAHGSESQSSQRDYSSAYASSTTTSNLARCLICEEAVMKLGASRVAAEGAATNGNIPNQASGKALSKTRIAGPAHMLHHLGLVHPRQLLQLLHTASLLADVHSSNGSSLPCPFGGCSYSTGTGRNLQGRQALRMHLARHHAARMLLMCHMAGAEAPLPASLTWGAEEAAKSNIMSAISAQSGVAGTGSWGTMEKGMQTQIVSGPFSRSAHLGKLAGLRPHKNADNHGQTEIEHGDTAGTRGAAPHSHTGAPPAPGSIDKVGELTKRMAALGVVLTEEQLAVALSAWDFKGSHDHDDKDKTTDTMPQHHDYEGASSAPHTDQTADTMPQHHDYEGASSAPHTDQTADTMPQHHDYEGASSAPHTDQTADTMPQHHDYEGASSAPHTDQTADTMTQHHDQSIDHGHGHGRDHDATSTPVAPDNTVGSHLPAVPEVRAENEGPVAAAATKDQNPVAAAATKDQNPVAAASTKDQNPVAAAATKDQNPVAAASTNDQNPVAAASTKDQNPVAAASTKDQNPVAAAATKDQNPVAAASTKDQDPVAAASTKDQDPAVAAAPNPLSDTPPDLEDLVPIDQREPCRKC</sequence>
<dbReference type="Proteomes" id="UP000232323">
    <property type="component" value="Unassembled WGS sequence"/>
</dbReference>